<dbReference type="InterPro" id="IPR018303">
    <property type="entry name" value="ATPase_P-typ_P_site"/>
</dbReference>
<sequence>MTSCCQKNNQMREAANAGTCCATSAANAAQKQSAGACCSVSKTATTQTVATAHEHACGQHAADHDHDHDHAHEDNHEHTHSHAHGGCCGHDHTPHAATSRVSLGEGGDARFLTKFQILAMDCPTESGLIEKALSKVSGVRTLEFNYIERVMVMGHDLDDVTPVVRAIRGVGMEAVELTAEQAAAMPAERKISWRQRGLFALSGVFAAGAEAVAIISGSDTSVWIALLALASIACGGLPILKKGWIALKTGSMNIHFLMSVAVIGAIAIGQWPEAAMVLFLFAVAEKLEDMSLTRAGEAVKSLMALAPETAWIQREGNWVEVPVAEVAVGTRVRVRPGERVPLDGMIISGTSHFNEAPITGESLPVSKEPNSTVFAGSINGDGVVEIQTTAAASGSVLARIITTVRDAQASKAPIQRFIDRFARFYTPTVVVVAVLVAVLLPLFGVMPLKSSVYTALVMLVIACPCALVIATPVTLVSALASSARYGMLIKGGAPLEMAAKINAIAFDKTGTLTLGEPEVTQVIVPQGSSLTENRILALAAALDAHSTHPLASAVLRAAAARQALSKEPSVQNNPHASEIQELVGFGVQGHIEGNAYWLGSRRLAERRQVLTAEQAAELSALEAQGQGLLLLMSAEQLLGILTVADKIRPEAAQVIRRLNQQGIHTVMLSGDHQGVASAVARQIGVEEAQGELLPQDKLERITELQGRYQQVAMIGDGVNDAPALARADLGIAMGAAGSDTALETASVALMEDRLDKLPDLFAHARRTSRVLKANIAMALGIKAVFFALAMAGVATLWMAVFADVGASLLVIANGLRMAKDIQRS</sequence>
<dbReference type="InterPro" id="IPR036412">
    <property type="entry name" value="HAD-like_sf"/>
</dbReference>
<dbReference type="AlphaFoldDB" id="R8AUP2"/>
<dbReference type="PROSITE" id="PS50846">
    <property type="entry name" value="HMA_2"/>
    <property type="match status" value="1"/>
</dbReference>
<dbReference type="EMBL" id="AQQO01000021">
    <property type="protein sequence ID" value="EON90035.1"/>
    <property type="molecule type" value="Genomic_DNA"/>
</dbReference>
<name>R8AUP2_PLESH</name>
<dbReference type="HOGENOM" id="CLU_001771_6_4_6"/>
<dbReference type="GO" id="GO:0005886">
    <property type="term" value="C:plasma membrane"/>
    <property type="evidence" value="ECO:0007669"/>
    <property type="project" value="UniProtKB-SubCell"/>
</dbReference>
<organism evidence="15 16">
    <name type="scientific">Plesiomonas shigelloides 302-73</name>
    <dbReference type="NCBI Taxonomy" id="1315976"/>
    <lineage>
        <taxon>Bacteria</taxon>
        <taxon>Pseudomonadati</taxon>
        <taxon>Pseudomonadota</taxon>
        <taxon>Gammaproteobacteria</taxon>
        <taxon>Enterobacterales</taxon>
        <taxon>Enterobacteriaceae</taxon>
        <taxon>Plesiomonas</taxon>
    </lineage>
</organism>
<evidence type="ECO:0000256" key="9">
    <source>
        <dbReference type="ARBA" id="ARBA00023136"/>
    </source>
</evidence>
<evidence type="ECO:0000256" key="7">
    <source>
        <dbReference type="ARBA" id="ARBA00022967"/>
    </source>
</evidence>
<dbReference type="RefSeq" id="WP_010861812.1">
    <property type="nucleotide sequence ID" value="NZ_KB944507.1"/>
</dbReference>
<dbReference type="PRINTS" id="PR00119">
    <property type="entry name" value="CATATPASE"/>
</dbReference>
<dbReference type="SFLD" id="SFLDG00002">
    <property type="entry name" value="C1.7:_P-type_atpase_like"/>
    <property type="match status" value="1"/>
</dbReference>
<dbReference type="NCBIfam" id="TIGR01512">
    <property type="entry name" value="ATPase-IB2_Cd"/>
    <property type="match status" value="1"/>
</dbReference>
<evidence type="ECO:0000256" key="3">
    <source>
        <dbReference type="ARBA" id="ARBA00022692"/>
    </source>
</evidence>
<dbReference type="SFLD" id="SFLDF00027">
    <property type="entry name" value="p-type_atpase"/>
    <property type="match status" value="1"/>
</dbReference>
<keyword evidence="6 12" id="KW-0067">ATP-binding</keyword>
<evidence type="ECO:0000256" key="8">
    <source>
        <dbReference type="ARBA" id="ARBA00022989"/>
    </source>
</evidence>
<evidence type="ECO:0000259" key="14">
    <source>
        <dbReference type="PROSITE" id="PS50846"/>
    </source>
</evidence>
<evidence type="ECO:0000256" key="5">
    <source>
        <dbReference type="ARBA" id="ARBA00022741"/>
    </source>
</evidence>
<feature type="domain" description="HMA" evidence="14">
    <location>
        <begin position="111"/>
        <end position="175"/>
    </location>
</feature>
<evidence type="ECO:0000256" key="1">
    <source>
        <dbReference type="ARBA" id="ARBA00004141"/>
    </source>
</evidence>
<dbReference type="GO" id="GO:0015086">
    <property type="term" value="F:cadmium ion transmembrane transporter activity"/>
    <property type="evidence" value="ECO:0007669"/>
    <property type="project" value="TreeGrafter"/>
</dbReference>
<protein>
    <recommendedName>
        <fullName evidence="10">P-type Zn(2+) transporter</fullName>
        <ecNumber evidence="10">7.2.2.12</ecNumber>
    </recommendedName>
</protein>
<dbReference type="Pfam" id="PF00122">
    <property type="entry name" value="E1-E2_ATPase"/>
    <property type="match status" value="1"/>
</dbReference>
<comment type="subcellular location">
    <subcellularLocation>
        <location evidence="12">Cell membrane</location>
    </subcellularLocation>
    <subcellularLocation>
        <location evidence="1">Membrane</location>
        <topology evidence="1">Multi-pass membrane protein</topology>
    </subcellularLocation>
</comment>
<dbReference type="InterPro" id="IPR059000">
    <property type="entry name" value="ATPase_P-type_domA"/>
</dbReference>
<accession>R8AUP2</accession>
<feature type="transmembrane region" description="Helical" evidence="12">
    <location>
        <begin position="452"/>
        <end position="480"/>
    </location>
</feature>
<dbReference type="NCBIfam" id="TIGR01525">
    <property type="entry name" value="ATPase-IB_hvy"/>
    <property type="match status" value="1"/>
</dbReference>
<dbReference type="GO" id="GO:0016887">
    <property type="term" value="F:ATP hydrolysis activity"/>
    <property type="evidence" value="ECO:0007669"/>
    <property type="project" value="InterPro"/>
</dbReference>
<keyword evidence="7" id="KW-1278">Translocase</keyword>
<keyword evidence="4 12" id="KW-0479">Metal-binding</keyword>
<keyword evidence="12" id="KW-1003">Cell membrane</keyword>
<dbReference type="InterPro" id="IPR001757">
    <property type="entry name" value="P_typ_ATPase"/>
</dbReference>
<feature type="transmembrane region" description="Helical" evidence="12">
    <location>
        <begin position="222"/>
        <end position="240"/>
    </location>
</feature>
<dbReference type="InterPro" id="IPR044492">
    <property type="entry name" value="P_typ_ATPase_HD_dom"/>
</dbReference>
<gene>
    <name evidence="15" type="ORF">PLESHI_00862</name>
</gene>
<reference evidence="15 16" key="1">
    <citation type="journal article" date="2013" name="Genome Announc.">
        <title>Genome Sequence of Plesiomonas shigelloides Strain 302-73 (Serotype O1).</title>
        <authorList>
            <person name="Pique N."/>
            <person name="Aquilini E."/>
            <person name="Alioto T."/>
            <person name="Minana-Galbis D."/>
            <person name="Tomas J.M."/>
        </authorList>
    </citation>
    <scope>NUCLEOTIDE SEQUENCE [LARGE SCALE GENOMIC DNA]</scope>
    <source>
        <strain evidence="15 16">302-73</strain>
    </source>
</reference>
<proteinExistence type="inferred from homology"/>
<keyword evidence="8 12" id="KW-1133">Transmembrane helix</keyword>
<feature type="transmembrane region" description="Helical" evidence="12">
    <location>
        <begin position="770"/>
        <end position="790"/>
    </location>
</feature>
<keyword evidence="5 12" id="KW-0547">Nucleotide-binding</keyword>
<keyword evidence="16" id="KW-1185">Reference proteome</keyword>
<comment type="catalytic activity">
    <reaction evidence="11">
        <text>Zn(2+)(in) + ATP + H2O = Zn(2+)(out) + ADP + phosphate + H(+)</text>
        <dbReference type="Rhea" id="RHEA:20621"/>
        <dbReference type="ChEBI" id="CHEBI:15377"/>
        <dbReference type="ChEBI" id="CHEBI:15378"/>
        <dbReference type="ChEBI" id="CHEBI:29105"/>
        <dbReference type="ChEBI" id="CHEBI:30616"/>
        <dbReference type="ChEBI" id="CHEBI:43474"/>
        <dbReference type="ChEBI" id="CHEBI:456216"/>
        <dbReference type="EC" id="7.2.2.12"/>
    </reaction>
</comment>
<dbReference type="InterPro" id="IPR023298">
    <property type="entry name" value="ATPase_P-typ_TM_dom_sf"/>
</dbReference>
<dbReference type="GO" id="GO:0005524">
    <property type="term" value="F:ATP binding"/>
    <property type="evidence" value="ECO:0007669"/>
    <property type="project" value="UniProtKB-UniRule"/>
</dbReference>
<dbReference type="FunFam" id="2.70.150.10:FF:000002">
    <property type="entry name" value="Copper-transporting ATPase 1, putative"/>
    <property type="match status" value="1"/>
</dbReference>
<dbReference type="InterPro" id="IPR023299">
    <property type="entry name" value="ATPase_P-typ_cyto_dom_N"/>
</dbReference>
<dbReference type="EC" id="7.2.2.12" evidence="10"/>
<comment type="similarity">
    <text evidence="2 12">Belongs to the cation transport ATPase (P-type) (TC 3.A.3) family. Type IB subfamily.</text>
</comment>
<evidence type="ECO:0000256" key="11">
    <source>
        <dbReference type="ARBA" id="ARBA00047308"/>
    </source>
</evidence>
<evidence type="ECO:0000256" key="10">
    <source>
        <dbReference type="ARBA" id="ARBA00039097"/>
    </source>
</evidence>
<dbReference type="SUPFAM" id="SSF81665">
    <property type="entry name" value="Calcium ATPase, transmembrane domain M"/>
    <property type="match status" value="1"/>
</dbReference>
<dbReference type="Gene3D" id="3.40.1110.10">
    <property type="entry name" value="Calcium-transporting ATPase, cytoplasmic domain N"/>
    <property type="match status" value="1"/>
</dbReference>
<dbReference type="PRINTS" id="PR00941">
    <property type="entry name" value="CDATPASE"/>
</dbReference>
<dbReference type="Gene3D" id="3.40.50.1000">
    <property type="entry name" value="HAD superfamily/HAD-like"/>
    <property type="match status" value="1"/>
</dbReference>
<dbReference type="InterPro" id="IPR023214">
    <property type="entry name" value="HAD_sf"/>
</dbReference>
<keyword evidence="3 12" id="KW-0812">Transmembrane</keyword>
<feature type="region of interest" description="Disordered" evidence="13">
    <location>
        <begin position="56"/>
        <end position="91"/>
    </location>
</feature>
<dbReference type="NCBIfam" id="TIGR01494">
    <property type="entry name" value="ATPase_P-type"/>
    <property type="match status" value="2"/>
</dbReference>
<dbReference type="InterPro" id="IPR006121">
    <property type="entry name" value="HMA_dom"/>
</dbReference>
<dbReference type="Pfam" id="PF00702">
    <property type="entry name" value="Hydrolase"/>
    <property type="match status" value="1"/>
</dbReference>
<feature type="transmembrane region" description="Helical" evidence="12">
    <location>
        <begin position="198"/>
        <end position="216"/>
    </location>
</feature>
<feature type="transmembrane region" description="Helical" evidence="12">
    <location>
        <begin position="796"/>
        <end position="815"/>
    </location>
</feature>
<dbReference type="PANTHER" id="PTHR48085">
    <property type="entry name" value="CADMIUM/ZINC-TRANSPORTING ATPASE HMA2-RELATED"/>
    <property type="match status" value="1"/>
</dbReference>
<evidence type="ECO:0000256" key="4">
    <source>
        <dbReference type="ARBA" id="ARBA00022723"/>
    </source>
</evidence>
<dbReference type="GO" id="GO:0046872">
    <property type="term" value="F:metal ion binding"/>
    <property type="evidence" value="ECO:0007669"/>
    <property type="project" value="UniProtKB-KW"/>
</dbReference>
<dbReference type="PROSITE" id="PS00154">
    <property type="entry name" value="ATPASE_E1_E2"/>
    <property type="match status" value="1"/>
</dbReference>
<dbReference type="InterPro" id="IPR036163">
    <property type="entry name" value="HMA_dom_sf"/>
</dbReference>
<dbReference type="InterPro" id="IPR051014">
    <property type="entry name" value="Cation_Transport_ATPase_IB"/>
</dbReference>
<evidence type="ECO:0000313" key="16">
    <source>
        <dbReference type="Proteomes" id="UP000014012"/>
    </source>
</evidence>
<evidence type="ECO:0000256" key="12">
    <source>
        <dbReference type="RuleBase" id="RU362081"/>
    </source>
</evidence>
<dbReference type="SUPFAM" id="SSF81653">
    <property type="entry name" value="Calcium ATPase, transduction domain A"/>
    <property type="match status" value="1"/>
</dbReference>
<evidence type="ECO:0000256" key="6">
    <source>
        <dbReference type="ARBA" id="ARBA00022840"/>
    </source>
</evidence>
<dbReference type="PATRIC" id="fig|1315976.3.peg.147"/>
<dbReference type="PROSITE" id="PS01229">
    <property type="entry name" value="COF_2"/>
    <property type="match status" value="1"/>
</dbReference>
<dbReference type="STRING" id="703.SAMEA2665130_01256"/>
<dbReference type="GO" id="GO:0016463">
    <property type="term" value="F:P-type zinc transporter activity"/>
    <property type="evidence" value="ECO:0007669"/>
    <property type="project" value="UniProtKB-EC"/>
</dbReference>
<evidence type="ECO:0000256" key="2">
    <source>
        <dbReference type="ARBA" id="ARBA00006024"/>
    </source>
</evidence>
<dbReference type="Gene3D" id="2.70.150.10">
    <property type="entry name" value="Calcium-transporting ATPase, cytoplasmic transduction domain A"/>
    <property type="match status" value="1"/>
</dbReference>
<dbReference type="InterPro" id="IPR027256">
    <property type="entry name" value="P-typ_ATPase_IB"/>
</dbReference>
<dbReference type="SUPFAM" id="SSF56784">
    <property type="entry name" value="HAD-like"/>
    <property type="match status" value="1"/>
</dbReference>
<feature type="compositionally biased region" description="Basic and acidic residues" evidence="13">
    <location>
        <begin position="56"/>
        <end position="80"/>
    </location>
</feature>
<dbReference type="Proteomes" id="UP000014012">
    <property type="component" value="Unassembled WGS sequence"/>
</dbReference>
<evidence type="ECO:0000313" key="15">
    <source>
        <dbReference type="EMBL" id="EON90035.1"/>
    </source>
</evidence>
<dbReference type="PANTHER" id="PTHR48085:SF5">
    <property type="entry name" value="CADMIUM_ZINC-TRANSPORTING ATPASE HMA4-RELATED"/>
    <property type="match status" value="1"/>
</dbReference>
<evidence type="ECO:0000256" key="13">
    <source>
        <dbReference type="SAM" id="MobiDB-lite"/>
    </source>
</evidence>
<dbReference type="SFLD" id="SFLDS00003">
    <property type="entry name" value="Haloacid_Dehalogenase"/>
    <property type="match status" value="1"/>
</dbReference>
<dbReference type="SUPFAM" id="SSF55008">
    <property type="entry name" value="HMA, heavy metal-associated domain"/>
    <property type="match status" value="1"/>
</dbReference>
<dbReference type="InterPro" id="IPR008250">
    <property type="entry name" value="ATPase_P-typ_transduc_dom_A_sf"/>
</dbReference>
<feature type="transmembrane region" description="Helical" evidence="12">
    <location>
        <begin position="424"/>
        <end position="446"/>
    </location>
</feature>
<keyword evidence="9 12" id="KW-0472">Membrane</keyword>
<dbReference type="CDD" id="cd00371">
    <property type="entry name" value="HMA"/>
    <property type="match status" value="1"/>
</dbReference>
<comment type="caution">
    <text evidence="15">The sequence shown here is derived from an EMBL/GenBank/DDBJ whole genome shotgun (WGS) entry which is preliminary data.</text>
</comment>